<keyword evidence="1" id="KW-0378">Hydrolase</keyword>
<evidence type="ECO:0000313" key="4">
    <source>
        <dbReference type="Proteomes" id="UP000310158"/>
    </source>
</evidence>
<dbReference type="InterPro" id="IPR015797">
    <property type="entry name" value="NUDIX_hydrolase-like_dom_sf"/>
</dbReference>
<evidence type="ECO:0000259" key="2">
    <source>
        <dbReference type="PROSITE" id="PS51462"/>
    </source>
</evidence>
<accession>A0A4S4LUX6</accession>
<dbReference type="InterPro" id="IPR020084">
    <property type="entry name" value="NUDIX_hydrolase_CS"/>
</dbReference>
<dbReference type="Proteomes" id="UP000310158">
    <property type="component" value="Unassembled WGS sequence"/>
</dbReference>
<dbReference type="SUPFAM" id="SSF55811">
    <property type="entry name" value="Nudix"/>
    <property type="match status" value="1"/>
</dbReference>
<dbReference type="PANTHER" id="PTHR21340:SF0">
    <property type="entry name" value="BIS(5'-NUCLEOSYL)-TETRAPHOSPHATASE [ASYMMETRICAL]"/>
    <property type="match status" value="1"/>
</dbReference>
<gene>
    <name evidence="3" type="ORF">EW146_g4293</name>
</gene>
<dbReference type="InterPro" id="IPR051325">
    <property type="entry name" value="Nudix_hydrolase_domain"/>
</dbReference>
<dbReference type="GO" id="GO:0004081">
    <property type="term" value="F:bis(5'-nucleosyl)-tetraphosphatase (asymmetrical) activity"/>
    <property type="evidence" value="ECO:0007669"/>
    <property type="project" value="TreeGrafter"/>
</dbReference>
<sequence>MQSKNPTRQYHADEFLICAGCILFRRTPVPKPPSIDGIPNGHTHTRLEVCLLRHTIRDEWLLPKGRKDRDESITATAIRETYEESGYPCILLPISLRTRAPASGAQTKDCVELVERSCEPFMMTMRQVADRNVKMIWWFVAVVEGEKVTGTQTLVESYESQFFDVQEAVEKATFQSDRDVIETAVGIVKDTFGDGTLI</sequence>
<dbReference type="PROSITE" id="PS51462">
    <property type="entry name" value="NUDIX"/>
    <property type="match status" value="1"/>
</dbReference>
<protein>
    <recommendedName>
        <fullName evidence="2">Nudix hydrolase domain-containing protein</fullName>
    </recommendedName>
</protein>
<dbReference type="EMBL" id="SGPL01000163">
    <property type="protein sequence ID" value="THH16326.1"/>
    <property type="molecule type" value="Genomic_DNA"/>
</dbReference>
<evidence type="ECO:0000313" key="3">
    <source>
        <dbReference type="EMBL" id="THH16326.1"/>
    </source>
</evidence>
<evidence type="ECO:0000256" key="1">
    <source>
        <dbReference type="ARBA" id="ARBA00022801"/>
    </source>
</evidence>
<dbReference type="GO" id="GO:0006754">
    <property type="term" value="P:ATP biosynthetic process"/>
    <property type="evidence" value="ECO:0007669"/>
    <property type="project" value="TreeGrafter"/>
</dbReference>
<dbReference type="PROSITE" id="PS00893">
    <property type="entry name" value="NUDIX_BOX"/>
    <property type="match status" value="1"/>
</dbReference>
<dbReference type="InterPro" id="IPR000086">
    <property type="entry name" value="NUDIX_hydrolase_dom"/>
</dbReference>
<dbReference type="OrthoDB" id="10259236at2759"/>
<dbReference type="Pfam" id="PF00293">
    <property type="entry name" value="NUDIX"/>
    <property type="match status" value="1"/>
</dbReference>
<dbReference type="AlphaFoldDB" id="A0A4S4LUX6"/>
<dbReference type="GO" id="GO:0006167">
    <property type="term" value="P:AMP biosynthetic process"/>
    <property type="evidence" value="ECO:0007669"/>
    <property type="project" value="TreeGrafter"/>
</dbReference>
<keyword evidence="4" id="KW-1185">Reference proteome</keyword>
<dbReference type="Gene3D" id="3.90.79.10">
    <property type="entry name" value="Nucleoside Triphosphate Pyrophosphohydrolase"/>
    <property type="match status" value="1"/>
</dbReference>
<reference evidence="3 4" key="1">
    <citation type="submission" date="2019-02" db="EMBL/GenBank/DDBJ databases">
        <title>Genome sequencing of the rare red list fungi Bondarzewia mesenterica.</title>
        <authorList>
            <person name="Buettner E."/>
            <person name="Kellner H."/>
        </authorList>
    </citation>
    <scope>NUCLEOTIDE SEQUENCE [LARGE SCALE GENOMIC DNA]</scope>
    <source>
        <strain evidence="3 4">DSM 108281</strain>
    </source>
</reference>
<dbReference type="PANTHER" id="PTHR21340">
    <property type="entry name" value="DIADENOSINE 5,5-P1,P4-TETRAPHOSPHATE PYROPHOSPHOHYDROLASE MUTT"/>
    <property type="match status" value="1"/>
</dbReference>
<name>A0A4S4LUX6_9AGAM</name>
<feature type="domain" description="Nudix hydrolase" evidence="2">
    <location>
        <begin position="14"/>
        <end position="185"/>
    </location>
</feature>
<organism evidence="3 4">
    <name type="scientific">Bondarzewia mesenterica</name>
    <dbReference type="NCBI Taxonomy" id="1095465"/>
    <lineage>
        <taxon>Eukaryota</taxon>
        <taxon>Fungi</taxon>
        <taxon>Dikarya</taxon>
        <taxon>Basidiomycota</taxon>
        <taxon>Agaricomycotina</taxon>
        <taxon>Agaricomycetes</taxon>
        <taxon>Russulales</taxon>
        <taxon>Bondarzewiaceae</taxon>
        <taxon>Bondarzewia</taxon>
    </lineage>
</organism>
<proteinExistence type="predicted"/>
<comment type="caution">
    <text evidence="3">The sequence shown here is derived from an EMBL/GenBank/DDBJ whole genome shotgun (WGS) entry which is preliminary data.</text>
</comment>